<dbReference type="Gene3D" id="1.20.58.1040">
    <property type="match status" value="1"/>
</dbReference>
<evidence type="ECO:0000256" key="7">
    <source>
        <dbReference type="ARBA" id="ARBA00023180"/>
    </source>
</evidence>
<evidence type="ECO:0000256" key="2">
    <source>
        <dbReference type="ARBA" id="ARBA00022475"/>
    </source>
</evidence>
<evidence type="ECO:0000256" key="3">
    <source>
        <dbReference type="ARBA" id="ARBA00022622"/>
    </source>
</evidence>
<keyword evidence="4 9" id="KW-0732">Signal</keyword>
<name>W9SJH9_9ROSA</name>
<evidence type="ECO:0000313" key="11">
    <source>
        <dbReference type="EMBL" id="EXC34906.1"/>
    </source>
</evidence>
<keyword evidence="7" id="KW-0325">Glycoprotein</keyword>
<accession>W9SJH9</accession>
<dbReference type="EMBL" id="KE346352">
    <property type="protein sequence ID" value="EXC34906.1"/>
    <property type="molecule type" value="Genomic_DNA"/>
</dbReference>
<evidence type="ECO:0000256" key="6">
    <source>
        <dbReference type="ARBA" id="ARBA00023157"/>
    </source>
</evidence>
<sequence>MSNYLLRILLALLFLSVVPQKSDGEFDEQWCIADEQTPDDELQVALDWACGKGGADCSQIQVNKPCYFPNTVRAHASYAFNSYFQRFKHKDGSCYFKGAALITELDPMETKHRARFYLQLFSLFCSVLSVLRHTLVFTGIQSFEIPNSDYAESIVHSIFLQRTTGNFTQRIKLMAYAVVIQII</sequence>
<keyword evidence="12" id="KW-1185">Reference proteome</keyword>
<keyword evidence="3" id="KW-0336">GPI-anchor</keyword>
<dbReference type="InterPro" id="IPR012946">
    <property type="entry name" value="X8"/>
</dbReference>
<dbReference type="PANTHER" id="PTHR31044">
    <property type="entry name" value="BETA-1,3 GLUCANASE"/>
    <property type="match status" value="1"/>
</dbReference>
<evidence type="ECO:0000256" key="8">
    <source>
        <dbReference type="ARBA" id="ARBA00023288"/>
    </source>
</evidence>
<dbReference type="GO" id="GO:0005886">
    <property type="term" value="C:plasma membrane"/>
    <property type="evidence" value="ECO:0007669"/>
    <property type="project" value="UniProtKB-SubCell"/>
</dbReference>
<dbReference type="PANTHER" id="PTHR31044:SF35">
    <property type="entry name" value="GLUCAN ENDO-1,3-BETA-GLUCOSIDASE 4-LIKE"/>
    <property type="match status" value="1"/>
</dbReference>
<keyword evidence="6" id="KW-1015">Disulfide bond</keyword>
<dbReference type="GO" id="GO:0098552">
    <property type="term" value="C:side of membrane"/>
    <property type="evidence" value="ECO:0007669"/>
    <property type="project" value="UniProtKB-KW"/>
</dbReference>
<dbReference type="STRING" id="981085.W9SJH9"/>
<keyword evidence="5" id="KW-0472">Membrane</keyword>
<evidence type="ECO:0000256" key="9">
    <source>
        <dbReference type="SAM" id="SignalP"/>
    </source>
</evidence>
<dbReference type="SMART" id="SM00768">
    <property type="entry name" value="X8"/>
    <property type="match status" value="1"/>
</dbReference>
<keyword evidence="2" id="KW-1003">Cell membrane</keyword>
<protein>
    <recommendedName>
        <fullName evidence="10">X8 domain-containing protein</fullName>
    </recommendedName>
</protein>
<feature type="chain" id="PRO_5004932051" description="X8 domain-containing protein" evidence="9">
    <location>
        <begin position="25"/>
        <end position="183"/>
    </location>
</feature>
<dbReference type="Proteomes" id="UP000030645">
    <property type="component" value="Unassembled WGS sequence"/>
</dbReference>
<dbReference type="AlphaFoldDB" id="W9SJH9"/>
<reference evidence="12" key="1">
    <citation type="submission" date="2013-01" db="EMBL/GenBank/DDBJ databases">
        <title>Draft Genome Sequence of a Mulberry Tree, Morus notabilis C.K. Schneid.</title>
        <authorList>
            <person name="He N."/>
            <person name="Zhao S."/>
        </authorList>
    </citation>
    <scope>NUCLEOTIDE SEQUENCE</scope>
</reference>
<evidence type="ECO:0000313" key="12">
    <source>
        <dbReference type="Proteomes" id="UP000030645"/>
    </source>
</evidence>
<evidence type="ECO:0000256" key="4">
    <source>
        <dbReference type="ARBA" id="ARBA00022729"/>
    </source>
</evidence>
<dbReference type="Pfam" id="PF07983">
    <property type="entry name" value="X8"/>
    <property type="match status" value="1"/>
</dbReference>
<feature type="signal peptide" evidence="9">
    <location>
        <begin position="1"/>
        <end position="24"/>
    </location>
</feature>
<dbReference type="eggNOG" id="ENOG502S140">
    <property type="taxonomic scope" value="Eukaryota"/>
</dbReference>
<proteinExistence type="predicted"/>
<evidence type="ECO:0000259" key="10">
    <source>
        <dbReference type="SMART" id="SM00768"/>
    </source>
</evidence>
<feature type="domain" description="X8" evidence="10">
    <location>
        <begin position="29"/>
        <end position="127"/>
    </location>
</feature>
<keyword evidence="8" id="KW-0449">Lipoprotein</keyword>
<organism evidence="11 12">
    <name type="scientific">Morus notabilis</name>
    <dbReference type="NCBI Taxonomy" id="981085"/>
    <lineage>
        <taxon>Eukaryota</taxon>
        <taxon>Viridiplantae</taxon>
        <taxon>Streptophyta</taxon>
        <taxon>Embryophyta</taxon>
        <taxon>Tracheophyta</taxon>
        <taxon>Spermatophyta</taxon>
        <taxon>Magnoliopsida</taxon>
        <taxon>eudicotyledons</taxon>
        <taxon>Gunneridae</taxon>
        <taxon>Pentapetalae</taxon>
        <taxon>rosids</taxon>
        <taxon>fabids</taxon>
        <taxon>Rosales</taxon>
        <taxon>Moraceae</taxon>
        <taxon>Moreae</taxon>
        <taxon>Morus</taxon>
    </lineage>
</organism>
<dbReference type="FunFam" id="1.20.58.1040:FF:000001">
    <property type="entry name" value="Glucan endo-1,3-beta-glucosidase 4"/>
    <property type="match status" value="1"/>
</dbReference>
<evidence type="ECO:0000256" key="1">
    <source>
        <dbReference type="ARBA" id="ARBA00004609"/>
    </source>
</evidence>
<gene>
    <name evidence="11" type="ORF">L484_020022</name>
</gene>
<dbReference type="InterPro" id="IPR044788">
    <property type="entry name" value="X8_dom_prot"/>
</dbReference>
<dbReference type="GO" id="GO:0009506">
    <property type="term" value="C:plasmodesma"/>
    <property type="evidence" value="ECO:0007669"/>
    <property type="project" value="UniProtKB-ARBA"/>
</dbReference>
<comment type="subcellular location">
    <subcellularLocation>
        <location evidence="1">Cell membrane</location>
        <topology evidence="1">Lipid-anchor</topology>
        <topology evidence="1">GPI-anchor</topology>
    </subcellularLocation>
</comment>
<evidence type="ECO:0000256" key="5">
    <source>
        <dbReference type="ARBA" id="ARBA00023136"/>
    </source>
</evidence>